<proteinExistence type="predicted"/>
<dbReference type="GO" id="GO:0005634">
    <property type="term" value="C:nucleus"/>
    <property type="evidence" value="ECO:0007669"/>
    <property type="project" value="UniProtKB-SubCell"/>
</dbReference>
<dbReference type="GO" id="GO:0000981">
    <property type="term" value="F:DNA-binding transcription factor activity, RNA polymerase II-specific"/>
    <property type="evidence" value="ECO:0007669"/>
    <property type="project" value="InterPro"/>
</dbReference>
<feature type="domain" description="Zn(2)-C6 fungal-type" evidence="5">
    <location>
        <begin position="52"/>
        <end position="81"/>
    </location>
</feature>
<reference evidence="6" key="2">
    <citation type="submission" date="2020-11" db="EMBL/GenBank/DDBJ databases">
        <authorList>
            <consortium name="DOE Joint Genome Institute"/>
            <person name="Kuo A."/>
            <person name="Miyauchi S."/>
            <person name="Kiss E."/>
            <person name="Drula E."/>
            <person name="Kohler A."/>
            <person name="Sanchez-Garcia M."/>
            <person name="Andreopoulos B."/>
            <person name="Barry K.W."/>
            <person name="Bonito G."/>
            <person name="Buee M."/>
            <person name="Carver A."/>
            <person name="Chen C."/>
            <person name="Cichocki N."/>
            <person name="Clum A."/>
            <person name="Culley D."/>
            <person name="Crous P.W."/>
            <person name="Fauchery L."/>
            <person name="Girlanda M."/>
            <person name="Hayes R."/>
            <person name="Keri Z."/>
            <person name="Labutti K."/>
            <person name="Lipzen A."/>
            <person name="Lombard V."/>
            <person name="Magnuson J."/>
            <person name="Maillard F."/>
            <person name="Morin E."/>
            <person name="Murat C."/>
            <person name="Nolan M."/>
            <person name="Ohm R."/>
            <person name="Pangilinan J."/>
            <person name="Pereira M."/>
            <person name="Perotto S."/>
            <person name="Peter M."/>
            <person name="Riley R."/>
            <person name="Sitrit Y."/>
            <person name="Stielow B."/>
            <person name="Szollosi G."/>
            <person name="Zifcakova L."/>
            <person name="Stursova M."/>
            <person name="Spatafora J.W."/>
            <person name="Tedersoo L."/>
            <person name="Vaario L.-M."/>
            <person name="Yamada A."/>
            <person name="Yan M."/>
            <person name="Wang P."/>
            <person name="Xu J."/>
            <person name="Bruns T."/>
            <person name="Baldrian P."/>
            <person name="Vilgalys R."/>
            <person name="Henrissat B."/>
            <person name="Grigoriev I.V."/>
            <person name="Hibbett D."/>
            <person name="Nagy L.G."/>
            <person name="Martin F.M."/>
        </authorList>
    </citation>
    <scope>NUCLEOTIDE SEQUENCE</scope>
    <source>
        <strain evidence="6">UH-Tt-Lm1</strain>
    </source>
</reference>
<feature type="compositionally biased region" description="Low complexity" evidence="4">
    <location>
        <begin position="733"/>
        <end position="742"/>
    </location>
</feature>
<evidence type="ECO:0000259" key="5">
    <source>
        <dbReference type="PROSITE" id="PS50048"/>
    </source>
</evidence>
<dbReference type="EMBL" id="WIUZ02000019">
    <property type="protein sequence ID" value="KAF9779541.1"/>
    <property type="molecule type" value="Genomic_DNA"/>
</dbReference>
<dbReference type="GO" id="GO:0008270">
    <property type="term" value="F:zinc ion binding"/>
    <property type="evidence" value="ECO:0007669"/>
    <property type="project" value="InterPro"/>
</dbReference>
<dbReference type="SUPFAM" id="SSF57701">
    <property type="entry name" value="Zn2/Cys6 DNA-binding domain"/>
    <property type="match status" value="1"/>
</dbReference>
<keyword evidence="3" id="KW-0539">Nucleus</keyword>
<dbReference type="Proteomes" id="UP000736335">
    <property type="component" value="Unassembled WGS sequence"/>
</dbReference>
<sequence length="837" mass="93443">MSEDHLKQRKPSRSAINNTAPGKQLVRPRPSSPARETPEDGRPAKRTRKAINCEPCRNSKLKCDRNRPCSSCVLRGTVASCYQGADGQPLSREDAHVDPTTEISRIRHSLFLLESHLLSRTASNTPTQEAASTNVQAVPIPQLPPTPIDPAVKDNIPGTYGRHGHRGYYAGPTSAASHLLMEGPRSRTPSEEAPNDQIVDAARDHDLIGVLPPFHIVDALLEYYFEYCNWVYRHVNQPAFTSAWQKFKTGRSSSRLTLATAAVLSALVIRYLPPDHQLLAALPAAIQSESSYHELSTQYYNIMKSALQRYKDENVSYTLEFVELQLVRCHYLTFTKTDPEEIWSVRGELVTVGTAMGLHREPGERRYSVETAERRRWAWWHIILLERWQAFMFGRPLAIASHHFNTHLPSYCPPELDNTGRLYRPNVALFRLAFILGEIMEDAVSLRPVSYETFKNNDHLLVQWLETLPPEIDLDYPDLSNALLSPATASRRIAVQSIITRTAFYHIRFTLHRPYAIGADCDKTRESRKIAIDSAEKLLALAKQTSPGYLNGNPQISPAMHPSIRGHLNWRPFHVFSAGMFFTFQLIRNPRIPEASKFRQHLLTVYSLLGNSGSMPVAEKSLQVLHTLAPLYSDDFYAMDERGRAERKANILSIVRNLEFPYQSPPSGNKPNESPRYDPMAFSHSGSERSGDTGSPAGQIKVESMLGPGPGNPNGSGQQHYSRTPPNQPNPQAPAMLPPSSSIIVPPPAIPTNLQPMSVTYTQPYAQFDHNAPGPSMQADVNMPYYAQQYEYLYGDSAASRLPSTGWTPAVDTWGGGSGFPQNEWYSLFDGAAGPSS</sequence>
<evidence type="ECO:0000256" key="1">
    <source>
        <dbReference type="ARBA" id="ARBA00004123"/>
    </source>
</evidence>
<organism evidence="6 7">
    <name type="scientific">Thelephora terrestris</name>
    <dbReference type="NCBI Taxonomy" id="56493"/>
    <lineage>
        <taxon>Eukaryota</taxon>
        <taxon>Fungi</taxon>
        <taxon>Dikarya</taxon>
        <taxon>Basidiomycota</taxon>
        <taxon>Agaricomycotina</taxon>
        <taxon>Agaricomycetes</taxon>
        <taxon>Thelephorales</taxon>
        <taxon>Thelephoraceae</taxon>
        <taxon>Thelephora</taxon>
    </lineage>
</organism>
<dbReference type="InterPro" id="IPR007219">
    <property type="entry name" value="XnlR_reg_dom"/>
</dbReference>
<comment type="caution">
    <text evidence="6">The sequence shown here is derived from an EMBL/GenBank/DDBJ whole genome shotgun (WGS) entry which is preliminary data.</text>
</comment>
<dbReference type="PROSITE" id="PS50048">
    <property type="entry name" value="ZN2_CY6_FUNGAL_2"/>
    <property type="match status" value="1"/>
</dbReference>
<evidence type="ECO:0000256" key="3">
    <source>
        <dbReference type="ARBA" id="ARBA00023242"/>
    </source>
</evidence>
<dbReference type="PANTHER" id="PTHR31001:SF89">
    <property type="entry name" value="ZN(2)-C6 FUNGAL-TYPE DOMAIN-CONTAINING PROTEIN"/>
    <property type="match status" value="1"/>
</dbReference>
<comment type="subcellular location">
    <subcellularLocation>
        <location evidence="1">Nucleus</location>
    </subcellularLocation>
</comment>
<reference evidence="6" key="1">
    <citation type="journal article" date="2020" name="Nat. Commun.">
        <title>Large-scale genome sequencing of mycorrhizal fungi provides insights into the early evolution of symbiotic traits.</title>
        <authorList>
            <person name="Miyauchi S."/>
            <person name="Kiss E."/>
            <person name="Kuo A."/>
            <person name="Drula E."/>
            <person name="Kohler A."/>
            <person name="Sanchez-Garcia M."/>
            <person name="Morin E."/>
            <person name="Andreopoulos B."/>
            <person name="Barry K.W."/>
            <person name="Bonito G."/>
            <person name="Buee M."/>
            <person name="Carver A."/>
            <person name="Chen C."/>
            <person name="Cichocki N."/>
            <person name="Clum A."/>
            <person name="Culley D."/>
            <person name="Crous P.W."/>
            <person name="Fauchery L."/>
            <person name="Girlanda M."/>
            <person name="Hayes R.D."/>
            <person name="Keri Z."/>
            <person name="LaButti K."/>
            <person name="Lipzen A."/>
            <person name="Lombard V."/>
            <person name="Magnuson J."/>
            <person name="Maillard F."/>
            <person name="Murat C."/>
            <person name="Nolan M."/>
            <person name="Ohm R.A."/>
            <person name="Pangilinan J."/>
            <person name="Pereira M.F."/>
            <person name="Perotto S."/>
            <person name="Peter M."/>
            <person name="Pfister S."/>
            <person name="Riley R."/>
            <person name="Sitrit Y."/>
            <person name="Stielow J.B."/>
            <person name="Szollosi G."/>
            <person name="Zifcakova L."/>
            <person name="Stursova M."/>
            <person name="Spatafora J.W."/>
            <person name="Tedersoo L."/>
            <person name="Vaario L.M."/>
            <person name="Yamada A."/>
            <person name="Yan M."/>
            <person name="Wang P."/>
            <person name="Xu J."/>
            <person name="Bruns T."/>
            <person name="Baldrian P."/>
            <person name="Vilgalys R."/>
            <person name="Dunand C."/>
            <person name="Henrissat B."/>
            <person name="Grigoriev I.V."/>
            <person name="Hibbett D."/>
            <person name="Nagy L.G."/>
            <person name="Martin F.M."/>
        </authorList>
    </citation>
    <scope>NUCLEOTIDE SEQUENCE</scope>
    <source>
        <strain evidence="6">UH-Tt-Lm1</strain>
    </source>
</reference>
<dbReference type="CDD" id="cd12148">
    <property type="entry name" value="fungal_TF_MHR"/>
    <property type="match status" value="1"/>
</dbReference>
<keyword evidence="2" id="KW-0479">Metal-binding</keyword>
<evidence type="ECO:0000256" key="4">
    <source>
        <dbReference type="SAM" id="MobiDB-lite"/>
    </source>
</evidence>
<dbReference type="InterPro" id="IPR036864">
    <property type="entry name" value="Zn2-C6_fun-type_DNA-bd_sf"/>
</dbReference>
<evidence type="ECO:0000313" key="7">
    <source>
        <dbReference type="Proteomes" id="UP000736335"/>
    </source>
</evidence>
<feature type="region of interest" description="Disordered" evidence="4">
    <location>
        <begin position="1"/>
        <end position="46"/>
    </location>
</feature>
<dbReference type="GO" id="GO:0006351">
    <property type="term" value="P:DNA-templated transcription"/>
    <property type="evidence" value="ECO:0007669"/>
    <property type="project" value="InterPro"/>
</dbReference>
<feature type="region of interest" description="Disordered" evidence="4">
    <location>
        <begin position="662"/>
        <end position="742"/>
    </location>
</feature>
<keyword evidence="7" id="KW-1185">Reference proteome</keyword>
<accession>A0A9P6H735</accession>
<dbReference type="Gene3D" id="4.10.240.10">
    <property type="entry name" value="Zn(2)-C6 fungal-type DNA-binding domain"/>
    <property type="match status" value="1"/>
</dbReference>
<evidence type="ECO:0000256" key="2">
    <source>
        <dbReference type="ARBA" id="ARBA00022723"/>
    </source>
</evidence>
<dbReference type="InterPro" id="IPR050613">
    <property type="entry name" value="Sec_Metabolite_Reg"/>
</dbReference>
<dbReference type="PANTHER" id="PTHR31001">
    <property type="entry name" value="UNCHARACTERIZED TRANSCRIPTIONAL REGULATORY PROTEIN"/>
    <property type="match status" value="1"/>
</dbReference>
<dbReference type="AlphaFoldDB" id="A0A9P6H735"/>
<dbReference type="Pfam" id="PF04082">
    <property type="entry name" value="Fungal_trans"/>
    <property type="match status" value="1"/>
</dbReference>
<dbReference type="GO" id="GO:0003677">
    <property type="term" value="F:DNA binding"/>
    <property type="evidence" value="ECO:0007669"/>
    <property type="project" value="InterPro"/>
</dbReference>
<gene>
    <name evidence="6" type="ORF">BJ322DRAFT_361428</name>
</gene>
<dbReference type="CDD" id="cd00067">
    <property type="entry name" value="GAL4"/>
    <property type="match status" value="1"/>
</dbReference>
<dbReference type="InterPro" id="IPR001138">
    <property type="entry name" value="Zn2Cys6_DnaBD"/>
</dbReference>
<evidence type="ECO:0000313" key="6">
    <source>
        <dbReference type="EMBL" id="KAF9779541.1"/>
    </source>
</evidence>
<dbReference type="Pfam" id="PF00172">
    <property type="entry name" value="Zn_clus"/>
    <property type="match status" value="1"/>
</dbReference>
<dbReference type="OrthoDB" id="762982at2759"/>
<dbReference type="SMART" id="SM00906">
    <property type="entry name" value="Fungal_trans"/>
    <property type="match status" value="1"/>
</dbReference>
<name>A0A9P6H735_9AGAM</name>
<protein>
    <recommendedName>
        <fullName evidence="5">Zn(2)-C6 fungal-type domain-containing protein</fullName>
    </recommendedName>
</protein>